<organism evidence="5 6">
    <name type="scientific">Haloarcula limicola</name>
    <dbReference type="NCBI Taxonomy" id="1429915"/>
    <lineage>
        <taxon>Archaea</taxon>
        <taxon>Methanobacteriati</taxon>
        <taxon>Methanobacteriota</taxon>
        <taxon>Stenosarchaea group</taxon>
        <taxon>Halobacteria</taxon>
        <taxon>Halobacteriales</taxon>
        <taxon>Haloarculaceae</taxon>
        <taxon>Haloarcula</taxon>
    </lineage>
</organism>
<protein>
    <submittedName>
        <fullName evidence="5">Helix-turn-helix transcriptional regulator</fullName>
    </submittedName>
</protein>
<proteinExistence type="predicted"/>
<dbReference type="EMBL" id="JAHQXF010000001">
    <property type="protein sequence ID" value="MBV0924000.1"/>
    <property type="molecule type" value="Genomic_DNA"/>
</dbReference>
<accession>A0A8J7Y3E0</accession>
<dbReference type="InterPro" id="IPR002577">
    <property type="entry name" value="HTH_HxlR"/>
</dbReference>
<comment type="caution">
    <text evidence="5">The sequence shown here is derived from an EMBL/GenBank/DDBJ whole genome shotgun (WGS) entry which is preliminary data.</text>
</comment>
<dbReference type="PROSITE" id="PS51118">
    <property type="entry name" value="HTH_HXLR"/>
    <property type="match status" value="1"/>
</dbReference>
<keyword evidence="2" id="KW-0238">DNA-binding</keyword>
<evidence type="ECO:0000256" key="3">
    <source>
        <dbReference type="ARBA" id="ARBA00023163"/>
    </source>
</evidence>
<keyword evidence="6" id="KW-1185">Reference proteome</keyword>
<evidence type="ECO:0000313" key="6">
    <source>
        <dbReference type="Proteomes" id="UP000766550"/>
    </source>
</evidence>
<dbReference type="GO" id="GO:0003677">
    <property type="term" value="F:DNA binding"/>
    <property type="evidence" value="ECO:0007669"/>
    <property type="project" value="UniProtKB-KW"/>
</dbReference>
<dbReference type="PANTHER" id="PTHR33204:SF18">
    <property type="entry name" value="TRANSCRIPTIONAL REGULATORY PROTEIN"/>
    <property type="match status" value="1"/>
</dbReference>
<evidence type="ECO:0000256" key="1">
    <source>
        <dbReference type="ARBA" id="ARBA00023015"/>
    </source>
</evidence>
<gene>
    <name evidence="5" type="ORF">KTS45_07260</name>
</gene>
<keyword evidence="1" id="KW-0805">Transcription regulation</keyword>
<dbReference type="Proteomes" id="UP000766550">
    <property type="component" value="Unassembled WGS sequence"/>
</dbReference>
<dbReference type="Pfam" id="PF01638">
    <property type="entry name" value="HxlR"/>
    <property type="match status" value="1"/>
</dbReference>
<evidence type="ECO:0000313" key="5">
    <source>
        <dbReference type="EMBL" id="MBV0924000.1"/>
    </source>
</evidence>
<dbReference type="InterPro" id="IPR036390">
    <property type="entry name" value="WH_DNA-bd_sf"/>
</dbReference>
<dbReference type="InterPro" id="IPR036388">
    <property type="entry name" value="WH-like_DNA-bd_sf"/>
</dbReference>
<keyword evidence="3" id="KW-0804">Transcription</keyword>
<feature type="domain" description="HTH hxlR-type" evidence="4">
    <location>
        <begin position="16"/>
        <end position="115"/>
    </location>
</feature>
<dbReference type="SUPFAM" id="SSF46785">
    <property type="entry name" value="Winged helix' DNA-binding domain"/>
    <property type="match status" value="1"/>
</dbReference>
<dbReference type="RefSeq" id="WP_162317083.1">
    <property type="nucleotide sequence ID" value="NZ_JAHQXF010000001.1"/>
</dbReference>
<evidence type="ECO:0000259" key="4">
    <source>
        <dbReference type="PROSITE" id="PS51118"/>
    </source>
</evidence>
<dbReference type="OrthoDB" id="10490at2157"/>
<reference evidence="5 6" key="1">
    <citation type="submission" date="2021-06" db="EMBL/GenBank/DDBJ databases">
        <title>New haloarchaea isolates fom saline soil.</title>
        <authorList>
            <person name="Duran-Viseras A."/>
            <person name="Sanchez-Porro C.S."/>
            <person name="Ventosa A."/>
        </authorList>
    </citation>
    <scope>NUCLEOTIDE SEQUENCE [LARGE SCALE GENOMIC DNA]</scope>
    <source>
        <strain evidence="5 6">JCM 183640</strain>
    </source>
</reference>
<sequence length="118" mass="12935">MDSDGEGVGRRAGERQQLRRATAILGKKWHPILIHTLQREGPIGFNDLKASVEGISDKVLSESLDDLEAAGVVSRDVIDAKPVRVEYALTDAGTDLGPLIEELWQWSQQYLPEGEAPS</sequence>
<dbReference type="PANTHER" id="PTHR33204">
    <property type="entry name" value="TRANSCRIPTIONAL REGULATOR, MARR FAMILY"/>
    <property type="match status" value="1"/>
</dbReference>
<dbReference type="AlphaFoldDB" id="A0A8J7Y3E0"/>
<evidence type="ECO:0000256" key="2">
    <source>
        <dbReference type="ARBA" id="ARBA00023125"/>
    </source>
</evidence>
<name>A0A8J7Y3E0_9EURY</name>
<dbReference type="Gene3D" id="1.10.10.10">
    <property type="entry name" value="Winged helix-like DNA-binding domain superfamily/Winged helix DNA-binding domain"/>
    <property type="match status" value="1"/>
</dbReference>